<dbReference type="Proteomes" id="UP000694552">
    <property type="component" value="Unplaced"/>
</dbReference>
<protein>
    <submittedName>
        <fullName evidence="2">Uncharacterized protein</fullName>
    </submittedName>
</protein>
<feature type="region of interest" description="Disordered" evidence="1">
    <location>
        <begin position="1"/>
        <end position="22"/>
    </location>
</feature>
<sequence length="60" mass="6503">MDTQGNPSWMTNQSSPQHSQPLGACVKTSMFTPHLPFLICGGLVSSPSWCPPPLYSNVKN</sequence>
<dbReference type="Ensembl" id="ENSOSUT00000000888.1">
    <property type="protein sequence ID" value="ENSOSUP00000000871.1"/>
    <property type="gene ID" value="ENSOSUG00000000672.1"/>
</dbReference>
<reference evidence="2" key="2">
    <citation type="submission" date="2025-09" db="UniProtKB">
        <authorList>
            <consortium name="Ensembl"/>
        </authorList>
    </citation>
    <scope>IDENTIFICATION</scope>
</reference>
<dbReference type="AlphaFoldDB" id="A0A8C8A6D3"/>
<evidence type="ECO:0000313" key="3">
    <source>
        <dbReference type="Proteomes" id="UP000694552"/>
    </source>
</evidence>
<reference evidence="2" key="1">
    <citation type="submission" date="2025-08" db="UniProtKB">
        <authorList>
            <consortium name="Ensembl"/>
        </authorList>
    </citation>
    <scope>IDENTIFICATION</scope>
</reference>
<organism evidence="2 3">
    <name type="scientific">Otus sunia</name>
    <name type="common">Oriental scops-owl</name>
    <dbReference type="NCBI Taxonomy" id="257818"/>
    <lineage>
        <taxon>Eukaryota</taxon>
        <taxon>Metazoa</taxon>
        <taxon>Chordata</taxon>
        <taxon>Craniata</taxon>
        <taxon>Vertebrata</taxon>
        <taxon>Euteleostomi</taxon>
        <taxon>Archelosauria</taxon>
        <taxon>Archosauria</taxon>
        <taxon>Dinosauria</taxon>
        <taxon>Saurischia</taxon>
        <taxon>Theropoda</taxon>
        <taxon>Coelurosauria</taxon>
        <taxon>Aves</taxon>
        <taxon>Neognathae</taxon>
        <taxon>Neoaves</taxon>
        <taxon>Telluraves</taxon>
        <taxon>Strigiformes</taxon>
        <taxon>Strigidae</taxon>
        <taxon>Otus</taxon>
    </lineage>
</organism>
<feature type="compositionally biased region" description="Polar residues" evidence="1">
    <location>
        <begin position="1"/>
        <end position="20"/>
    </location>
</feature>
<name>A0A8C8A6D3_9STRI</name>
<evidence type="ECO:0000256" key="1">
    <source>
        <dbReference type="SAM" id="MobiDB-lite"/>
    </source>
</evidence>
<keyword evidence="3" id="KW-1185">Reference proteome</keyword>
<accession>A0A8C8A6D3</accession>
<proteinExistence type="predicted"/>
<evidence type="ECO:0000313" key="2">
    <source>
        <dbReference type="Ensembl" id="ENSOSUP00000000871.1"/>
    </source>
</evidence>